<dbReference type="GO" id="GO:0008641">
    <property type="term" value="F:ubiquitin-like modifier activating enzyme activity"/>
    <property type="evidence" value="ECO:0007669"/>
    <property type="project" value="InterPro"/>
</dbReference>
<dbReference type="InterPro" id="IPR042063">
    <property type="entry name" value="Ubi_acti_E1_SCCH"/>
</dbReference>
<organism evidence="1 2">
    <name type="scientific">Papaver somniferum</name>
    <name type="common">Opium poppy</name>
    <dbReference type="NCBI Taxonomy" id="3469"/>
    <lineage>
        <taxon>Eukaryota</taxon>
        <taxon>Viridiplantae</taxon>
        <taxon>Streptophyta</taxon>
        <taxon>Embryophyta</taxon>
        <taxon>Tracheophyta</taxon>
        <taxon>Spermatophyta</taxon>
        <taxon>Magnoliopsida</taxon>
        <taxon>Ranunculales</taxon>
        <taxon>Papaveraceae</taxon>
        <taxon>Papaveroideae</taxon>
        <taxon>Papaver</taxon>
    </lineage>
</organism>
<keyword evidence="2" id="KW-1185">Reference proteome</keyword>
<name>A0A4Y7KBN6_PAPSO</name>
<dbReference type="InterPro" id="IPR035985">
    <property type="entry name" value="Ubiquitin-activating_enz"/>
</dbReference>
<dbReference type="AlphaFoldDB" id="A0A4Y7KBN6"/>
<evidence type="ECO:0000313" key="1">
    <source>
        <dbReference type="EMBL" id="RZC70226.1"/>
    </source>
</evidence>
<accession>A0A4Y7KBN6</accession>
<dbReference type="EMBL" id="CM010721">
    <property type="protein sequence ID" value="RZC70226.1"/>
    <property type="molecule type" value="Genomic_DNA"/>
</dbReference>
<dbReference type="STRING" id="3469.A0A4Y7KBN6"/>
<protein>
    <submittedName>
        <fullName evidence="1">Uncharacterized protein</fullName>
    </submittedName>
</protein>
<dbReference type="Gramene" id="RZC70226">
    <property type="protein sequence ID" value="RZC70226"/>
    <property type="gene ID" value="C5167_033664"/>
</dbReference>
<evidence type="ECO:0000313" key="2">
    <source>
        <dbReference type="Proteomes" id="UP000316621"/>
    </source>
</evidence>
<dbReference type="Proteomes" id="UP000316621">
    <property type="component" value="Chromosome 7"/>
</dbReference>
<gene>
    <name evidence="1" type="ORF">C5167_033664</name>
</gene>
<dbReference type="SUPFAM" id="SSF69572">
    <property type="entry name" value="Activating enzymes of the ubiquitin-like proteins"/>
    <property type="match status" value="1"/>
</dbReference>
<reference evidence="1 2" key="1">
    <citation type="journal article" date="2018" name="Science">
        <title>The opium poppy genome and morphinan production.</title>
        <authorList>
            <person name="Guo L."/>
            <person name="Winzer T."/>
            <person name="Yang X."/>
            <person name="Li Y."/>
            <person name="Ning Z."/>
            <person name="He Z."/>
            <person name="Teodor R."/>
            <person name="Lu Y."/>
            <person name="Bowser T.A."/>
            <person name="Graham I.A."/>
            <person name="Ye K."/>
        </authorList>
    </citation>
    <scope>NUCLEOTIDE SEQUENCE [LARGE SCALE GENOMIC DNA]</scope>
    <source>
        <strain evidence="2">cv. HN1</strain>
        <tissue evidence="1">Leaves</tissue>
    </source>
</reference>
<proteinExistence type="predicted"/>
<sequence length="61" mass="6953">MVRQEKRAPMCSLHSVPHNVDHCLVCARSEFEGLLEKKPTEDDVTNYHMDLIAGLANMRQS</sequence>
<dbReference type="Gene3D" id="1.10.10.2660">
    <property type="entry name" value="Ubiquitin-activating enzyme E1, SCCH domain"/>
    <property type="match status" value="1"/>
</dbReference>